<keyword evidence="1" id="KW-1133">Transmembrane helix</keyword>
<keyword evidence="1" id="KW-0472">Membrane</keyword>
<keyword evidence="3" id="KW-1185">Reference proteome</keyword>
<sequence>MTLFSFIVFVTVKYVIRQIDVNENKITFKIKIELICIFILLVLFLLLAIHAGEYKLNPKSVSKFDITITDISNITSPKDSTFNTRLK</sequence>
<dbReference type="KEGG" id="xpo:XPG1_3609"/>
<organism evidence="2 3">
    <name type="scientific">Xenorhabdus poinarii G6</name>
    <dbReference type="NCBI Taxonomy" id="1354304"/>
    <lineage>
        <taxon>Bacteria</taxon>
        <taxon>Pseudomonadati</taxon>
        <taxon>Pseudomonadota</taxon>
        <taxon>Gammaproteobacteria</taxon>
        <taxon>Enterobacterales</taxon>
        <taxon>Morganellaceae</taxon>
        <taxon>Xenorhabdus</taxon>
    </lineage>
</organism>
<gene>
    <name evidence="2" type="ORF">XPG1_3609</name>
</gene>
<keyword evidence="1" id="KW-0812">Transmembrane</keyword>
<dbReference type="HOGENOM" id="CLU_2482599_0_0_6"/>
<evidence type="ECO:0000256" key="1">
    <source>
        <dbReference type="SAM" id="Phobius"/>
    </source>
</evidence>
<dbReference type="EMBL" id="FO704551">
    <property type="protein sequence ID" value="CDG23236.1"/>
    <property type="molecule type" value="Genomic_DNA"/>
</dbReference>
<evidence type="ECO:0000313" key="3">
    <source>
        <dbReference type="Proteomes" id="UP000032735"/>
    </source>
</evidence>
<protein>
    <submittedName>
        <fullName evidence="2">Uncharacterized protein</fullName>
    </submittedName>
</protein>
<accession>A0A068R8M8</accession>
<feature type="transmembrane region" description="Helical" evidence="1">
    <location>
        <begin position="27"/>
        <end position="49"/>
    </location>
</feature>
<name>A0A068R8M8_9GAMM</name>
<evidence type="ECO:0000313" key="2">
    <source>
        <dbReference type="EMBL" id="CDG23236.1"/>
    </source>
</evidence>
<dbReference type="AlphaFoldDB" id="A0A068R8M8"/>
<proteinExistence type="predicted"/>
<dbReference type="Proteomes" id="UP000032735">
    <property type="component" value="Chromosome"/>
</dbReference>
<reference evidence="2 3" key="1">
    <citation type="submission" date="2013-07" db="EMBL/GenBank/DDBJ databases">
        <authorList>
            <person name="Genoscope - CEA"/>
        </authorList>
    </citation>
    <scope>NUCLEOTIDE SEQUENCE [LARGE SCALE GENOMIC DNA]</scope>
    <source>
        <strain evidence="2 3">G6</strain>
    </source>
</reference>